<keyword evidence="6" id="KW-0482">Metalloprotease</keyword>
<sequence>MKFDDNNVDMSRVDDRRDGRGSSGPSQRSGADPTAGLLQLLLASKLGKGGGGLVLILAIFLMFAFCSQTQEPTAQVPLDSSFNAPAGSQGVGASLAQKCTEDAADGVFENTDCLLVKAFNETDEVWSGYFASTGQRFREPQLTFFDGQTRTGCGPANTSVGPFYCPADERIYFDLGFSRDLERLGVQGQYAMVYIMAHEYGHHLQNISGIERQVRKVQANNRRNANNYSVAMELQADCFAGVWGRLANDEGNVVITPEEFTQATNAAAAVGDDRIQQGAGMRVNPDTFTHGSAKQRTYWYTRGYNQGTPQACDTFKELGLPL</sequence>
<proteinExistence type="predicted"/>
<accession>L7VSM3</accession>
<dbReference type="PANTHER" id="PTHR30168">
    <property type="entry name" value="PUTATIVE MEMBRANE PROTEIN YPFJ"/>
    <property type="match status" value="1"/>
</dbReference>
<evidence type="ECO:0000313" key="6">
    <source>
        <dbReference type="EMBL" id="AGC72097.1"/>
    </source>
</evidence>
<evidence type="ECO:0000256" key="5">
    <source>
        <dbReference type="SAM" id="MobiDB-lite"/>
    </source>
</evidence>
<dbReference type="InterPro" id="IPR007343">
    <property type="entry name" value="Uncharacterised_pept_Zn_put"/>
</dbReference>
<keyword evidence="6" id="KW-0645">Protease</keyword>
<evidence type="ECO:0000256" key="2">
    <source>
        <dbReference type="ARBA" id="ARBA00022692"/>
    </source>
</evidence>
<reference evidence="6" key="1">
    <citation type="submission" date="2012-09" db="EMBL/GenBank/DDBJ databases">
        <title>Metagenomic Characterization of a Microbial Community in Wastewater Detects High Levels of Antibiotic Resistance.</title>
        <authorList>
            <person name="Abrams M."/>
            <person name="Caldwell A."/>
            <person name="Vandaei E."/>
            <person name="Lee W."/>
            <person name="Perrott J."/>
            <person name="Khan S.Y."/>
            <person name="Ta J."/>
            <person name="Romero D."/>
            <person name="Nguyen V."/>
            <person name="Pourmand N."/>
            <person name="Ouverney C.C."/>
        </authorList>
    </citation>
    <scope>NUCLEOTIDE SEQUENCE</scope>
</reference>
<evidence type="ECO:0000256" key="4">
    <source>
        <dbReference type="ARBA" id="ARBA00023136"/>
    </source>
</evidence>
<dbReference type="Pfam" id="PF04228">
    <property type="entry name" value="Zn_peptidase"/>
    <property type="match status" value="1"/>
</dbReference>
<organism evidence="6">
    <name type="scientific">uncultured bacterium A1Q1_fos_160</name>
    <dbReference type="NCBI Taxonomy" id="1256550"/>
    <lineage>
        <taxon>Bacteria</taxon>
        <taxon>environmental samples</taxon>
    </lineage>
</organism>
<dbReference type="GO" id="GO:0006508">
    <property type="term" value="P:proteolysis"/>
    <property type="evidence" value="ECO:0007669"/>
    <property type="project" value="UniProtKB-KW"/>
</dbReference>
<protein>
    <submittedName>
        <fullName evidence="6">YpfJ protein, zinc metalloprotease superfamily</fullName>
    </submittedName>
</protein>
<feature type="compositionally biased region" description="Basic and acidic residues" evidence="5">
    <location>
        <begin position="1"/>
        <end position="20"/>
    </location>
</feature>
<evidence type="ECO:0000256" key="1">
    <source>
        <dbReference type="ARBA" id="ARBA00004167"/>
    </source>
</evidence>
<keyword evidence="2" id="KW-0812">Transmembrane</keyword>
<feature type="compositionally biased region" description="Low complexity" evidence="5">
    <location>
        <begin position="23"/>
        <end position="32"/>
    </location>
</feature>
<feature type="region of interest" description="Disordered" evidence="5">
    <location>
        <begin position="1"/>
        <end position="32"/>
    </location>
</feature>
<dbReference type="GO" id="GO:0008237">
    <property type="term" value="F:metallopeptidase activity"/>
    <property type="evidence" value="ECO:0007669"/>
    <property type="project" value="UniProtKB-KW"/>
</dbReference>
<name>L7VSM3_9BACT</name>
<dbReference type="AlphaFoldDB" id="L7VSM3"/>
<keyword evidence="6" id="KW-0378">Hydrolase</keyword>
<evidence type="ECO:0000256" key="3">
    <source>
        <dbReference type="ARBA" id="ARBA00022989"/>
    </source>
</evidence>
<comment type="subcellular location">
    <subcellularLocation>
        <location evidence="1">Membrane</location>
        <topology evidence="1">Single-pass membrane protein</topology>
    </subcellularLocation>
</comment>
<keyword evidence="3" id="KW-1133">Transmembrane helix</keyword>
<dbReference type="EMBL" id="JX649892">
    <property type="protein sequence ID" value="AGC72097.1"/>
    <property type="molecule type" value="Genomic_DNA"/>
</dbReference>
<dbReference type="PANTHER" id="PTHR30168:SF0">
    <property type="entry name" value="INNER MEMBRANE PROTEIN"/>
    <property type="match status" value="1"/>
</dbReference>
<dbReference type="GO" id="GO:0016020">
    <property type="term" value="C:membrane"/>
    <property type="evidence" value="ECO:0007669"/>
    <property type="project" value="UniProtKB-SubCell"/>
</dbReference>
<keyword evidence="4" id="KW-0472">Membrane</keyword>